<feature type="domain" description="EF-hand" evidence="2">
    <location>
        <begin position="21"/>
        <end position="56"/>
    </location>
</feature>
<keyword evidence="4" id="KW-1185">Reference proteome</keyword>
<sequence>MQEAIATGDDRLVSSFHALELEIMDVRTLFLLLDRDRKGYVSTDEFLLGCFRLKGEARTLDIMKLQYQCEWIMHNVLSMSDNLENVRDILSQISTGLDASALQAELAKKNESGPSFATVTADPSPCLYRSLSAQVTRQHWEEVLKQGRLNSDECDSPRIPISPSRPIQPAVSVASSARA</sequence>
<name>A0ABN9TBJ5_9DINO</name>
<dbReference type="InterPro" id="IPR002048">
    <property type="entry name" value="EF_hand_dom"/>
</dbReference>
<comment type="caution">
    <text evidence="3">The sequence shown here is derived from an EMBL/GenBank/DDBJ whole genome shotgun (WGS) entry which is preliminary data.</text>
</comment>
<dbReference type="InterPro" id="IPR011992">
    <property type="entry name" value="EF-hand-dom_pair"/>
</dbReference>
<gene>
    <name evidence="3" type="ORF">PCOR1329_LOCUS37479</name>
</gene>
<organism evidence="3 4">
    <name type="scientific">Prorocentrum cordatum</name>
    <dbReference type="NCBI Taxonomy" id="2364126"/>
    <lineage>
        <taxon>Eukaryota</taxon>
        <taxon>Sar</taxon>
        <taxon>Alveolata</taxon>
        <taxon>Dinophyceae</taxon>
        <taxon>Prorocentrales</taxon>
        <taxon>Prorocentraceae</taxon>
        <taxon>Prorocentrum</taxon>
    </lineage>
</organism>
<dbReference type="SUPFAM" id="SSF47473">
    <property type="entry name" value="EF-hand"/>
    <property type="match status" value="1"/>
</dbReference>
<evidence type="ECO:0000313" key="4">
    <source>
        <dbReference type="Proteomes" id="UP001189429"/>
    </source>
</evidence>
<feature type="region of interest" description="Disordered" evidence="1">
    <location>
        <begin position="151"/>
        <end position="179"/>
    </location>
</feature>
<feature type="compositionally biased region" description="Low complexity" evidence="1">
    <location>
        <begin position="157"/>
        <end position="167"/>
    </location>
</feature>
<dbReference type="Proteomes" id="UP001189429">
    <property type="component" value="Unassembled WGS sequence"/>
</dbReference>
<dbReference type="PROSITE" id="PS50222">
    <property type="entry name" value="EF_HAND_2"/>
    <property type="match status" value="1"/>
</dbReference>
<evidence type="ECO:0000259" key="2">
    <source>
        <dbReference type="PROSITE" id="PS50222"/>
    </source>
</evidence>
<protein>
    <recommendedName>
        <fullName evidence="2">EF-hand domain-containing protein</fullName>
    </recommendedName>
</protein>
<dbReference type="EMBL" id="CAUYUJ010014543">
    <property type="protein sequence ID" value="CAK0843020.1"/>
    <property type="molecule type" value="Genomic_DNA"/>
</dbReference>
<evidence type="ECO:0000256" key="1">
    <source>
        <dbReference type="SAM" id="MobiDB-lite"/>
    </source>
</evidence>
<evidence type="ECO:0000313" key="3">
    <source>
        <dbReference type="EMBL" id="CAK0843020.1"/>
    </source>
</evidence>
<accession>A0ABN9TBJ5</accession>
<reference evidence="3" key="1">
    <citation type="submission" date="2023-10" db="EMBL/GenBank/DDBJ databases">
        <authorList>
            <person name="Chen Y."/>
            <person name="Shah S."/>
            <person name="Dougan E. K."/>
            <person name="Thang M."/>
            <person name="Chan C."/>
        </authorList>
    </citation>
    <scope>NUCLEOTIDE SEQUENCE [LARGE SCALE GENOMIC DNA]</scope>
</reference>
<proteinExistence type="predicted"/>